<keyword evidence="6" id="KW-0346">Stress response</keyword>
<feature type="coiled-coil region" evidence="4">
    <location>
        <begin position="283"/>
        <end position="310"/>
    </location>
</feature>
<dbReference type="SUPFAM" id="SSF53067">
    <property type="entry name" value="Actin-like ATPase domain"/>
    <property type="match status" value="2"/>
</dbReference>
<comment type="caution">
    <text evidence="6">The sequence shown here is derived from an EMBL/GenBank/DDBJ whole genome shotgun (WGS) entry which is preliminary data.</text>
</comment>
<evidence type="ECO:0000256" key="2">
    <source>
        <dbReference type="ARBA" id="ARBA00022840"/>
    </source>
</evidence>
<dbReference type="GO" id="GO:0005524">
    <property type="term" value="F:ATP binding"/>
    <property type="evidence" value="ECO:0007669"/>
    <property type="project" value="UniProtKB-KW"/>
</dbReference>
<reference evidence="6 7" key="1">
    <citation type="submission" date="2015-12" db="EMBL/GenBank/DDBJ databases">
        <title>Dictyostelia acquired genes for synthesis and detection of signals that induce cell-type specialization by lateral gene transfer from prokaryotes.</title>
        <authorList>
            <person name="Gloeckner G."/>
            <person name="Schaap P."/>
        </authorList>
    </citation>
    <scope>NUCLEOTIDE SEQUENCE [LARGE SCALE GENOMIC DNA]</scope>
    <source>
        <strain evidence="6 7">TK</strain>
    </source>
</reference>
<keyword evidence="4" id="KW-0175">Coiled coil</keyword>
<dbReference type="GO" id="GO:0140662">
    <property type="term" value="F:ATP-dependent protein folding chaperone"/>
    <property type="evidence" value="ECO:0007669"/>
    <property type="project" value="InterPro"/>
</dbReference>
<dbReference type="PRINTS" id="PR00301">
    <property type="entry name" value="HEATSHOCK70"/>
</dbReference>
<dbReference type="Proteomes" id="UP000076078">
    <property type="component" value="Unassembled WGS sequence"/>
</dbReference>
<keyword evidence="2 3" id="KW-0067">ATP-binding</keyword>
<dbReference type="Gene3D" id="3.30.30.30">
    <property type="match status" value="1"/>
</dbReference>
<dbReference type="SUPFAM" id="SSF100920">
    <property type="entry name" value="Heat shock protein 70kD (HSP70), peptide-binding domain"/>
    <property type="match status" value="1"/>
</dbReference>
<dbReference type="InParanoid" id="A0A151ZGV4"/>
<dbReference type="CDD" id="cd24028">
    <property type="entry name" value="ASKHA_NBD_HSP70_HSPA1-like"/>
    <property type="match status" value="1"/>
</dbReference>
<evidence type="ECO:0000256" key="4">
    <source>
        <dbReference type="SAM" id="Coils"/>
    </source>
</evidence>
<dbReference type="Gene3D" id="3.30.420.40">
    <property type="match status" value="2"/>
</dbReference>
<evidence type="ECO:0000256" key="1">
    <source>
        <dbReference type="ARBA" id="ARBA00022741"/>
    </source>
</evidence>
<dbReference type="AlphaFoldDB" id="A0A151ZGV4"/>
<keyword evidence="1 3" id="KW-0547">Nucleotide-binding</keyword>
<gene>
    <name evidence="6" type="ORF">DLAC_05717</name>
</gene>
<accession>A0A151ZGV4</accession>
<dbReference type="Gene3D" id="2.60.34.10">
    <property type="entry name" value="Substrate Binding Domain Of DNAk, Chain A, domain 1"/>
    <property type="match status" value="1"/>
</dbReference>
<keyword evidence="7" id="KW-1185">Reference proteome</keyword>
<dbReference type="OMA" id="EICPNQQ"/>
<dbReference type="OrthoDB" id="29851at2759"/>
<dbReference type="FunCoup" id="A0A151ZGV4">
    <property type="interactions" value="156"/>
</dbReference>
<dbReference type="Pfam" id="PF00012">
    <property type="entry name" value="HSP70"/>
    <property type="match status" value="1"/>
</dbReference>
<dbReference type="STRING" id="361077.A0A151ZGV4"/>
<proteinExistence type="inferred from homology"/>
<dbReference type="FunFam" id="3.30.30.30:FF:000005">
    <property type="entry name" value="Heat shock protein ssb1"/>
    <property type="match status" value="1"/>
</dbReference>
<dbReference type="InterPro" id="IPR013126">
    <property type="entry name" value="Hsp_70_fam"/>
</dbReference>
<organism evidence="6 7">
    <name type="scientific">Tieghemostelium lacteum</name>
    <name type="common">Slime mold</name>
    <name type="synonym">Dictyostelium lacteum</name>
    <dbReference type="NCBI Taxonomy" id="361077"/>
    <lineage>
        <taxon>Eukaryota</taxon>
        <taxon>Amoebozoa</taxon>
        <taxon>Evosea</taxon>
        <taxon>Eumycetozoa</taxon>
        <taxon>Dictyostelia</taxon>
        <taxon>Dictyosteliales</taxon>
        <taxon>Raperosteliaceae</taxon>
        <taxon>Tieghemostelium</taxon>
    </lineage>
</organism>
<dbReference type="InterPro" id="IPR029047">
    <property type="entry name" value="HSP70_peptide-bd_sf"/>
</dbReference>
<evidence type="ECO:0000313" key="6">
    <source>
        <dbReference type="EMBL" id="KYQ93094.1"/>
    </source>
</evidence>
<evidence type="ECO:0000256" key="3">
    <source>
        <dbReference type="RuleBase" id="RU003322"/>
    </source>
</evidence>
<protein>
    <submittedName>
        <fullName evidence="6">Heat shock protein Hsp70 family protein</fullName>
    </submittedName>
</protein>
<sequence length="534" mass="59740">MPPKKQQQQQQQQQQPNNNNNSSANSTSSSYMGIDFGTHYSCVGVFKNDRVEICPNQQGNRTTPSVVSFVENDQLVGDEAKSQMDRNPNNTVYDVKKLIGRKVSDQSFKDEISKFPFKIVTSEPDKIAFDLKFKGKDYQTSPTDITTSILSQIRRTAETFLGETIKKAVITVPYHFNDKQKKELKDAAQSAGINVLRFVNEHSAVALAYGFDQVSPETNDVRNILIFDLGGSGLSVSMIQRSSQGLLEVLGNVTEDSLSGESFDQVLVNHFTQEFNRKHKCNLKESARSLAKLKTACEKAKRLLSNNNQASIELDSLYEGIDFFTNITRARFEDLAGTLIRDSMKPVLQLLENCKVSKEQVDRIILVGGGSRIPSIQNKLTDLFSQQKKELIKSQNQEEVVCFGATLQAHLLSQKGSSLGEKKLQNTLSTQLPIEMTTSTISIEGKGNSYISVIPQYTRLPCKRSFKIQTTEQSPKQIPLSIYQSTLSNPTQQLLSRLLFPVTSDTLEITFEFDKSSNLKVYSSDKTFQINSTN</sequence>
<dbReference type="EMBL" id="LODT01000028">
    <property type="protein sequence ID" value="KYQ93094.1"/>
    <property type="molecule type" value="Genomic_DNA"/>
</dbReference>
<name>A0A151ZGV4_TIELA</name>
<feature type="region of interest" description="Disordered" evidence="5">
    <location>
        <begin position="1"/>
        <end position="30"/>
    </location>
</feature>
<dbReference type="Gene3D" id="3.90.640.10">
    <property type="entry name" value="Actin, Chain A, domain 4"/>
    <property type="match status" value="1"/>
</dbReference>
<evidence type="ECO:0000313" key="7">
    <source>
        <dbReference type="Proteomes" id="UP000076078"/>
    </source>
</evidence>
<evidence type="ECO:0000256" key="5">
    <source>
        <dbReference type="SAM" id="MobiDB-lite"/>
    </source>
</evidence>
<comment type="similarity">
    <text evidence="3">Belongs to the heat shock protein 70 family.</text>
</comment>
<dbReference type="PANTHER" id="PTHR19375">
    <property type="entry name" value="HEAT SHOCK PROTEIN 70KDA"/>
    <property type="match status" value="1"/>
</dbReference>
<dbReference type="FunFam" id="3.90.640.10:FF:000002">
    <property type="entry name" value="Heat shock 70 kDa"/>
    <property type="match status" value="1"/>
</dbReference>
<dbReference type="InterPro" id="IPR043129">
    <property type="entry name" value="ATPase_NBD"/>
</dbReference>